<proteinExistence type="predicted"/>
<gene>
    <name evidence="1" type="ORF">M9H77_02128</name>
</gene>
<sequence length="135" mass="15381">MEPSADLPSPVGVMASKAHWKQRPTTNGRPRPIISSKLLYIQLVSKVSRLLQISFLDSRIEDFDLRYSIFNLATLKTSLEDVRDFNCAFDYPKLPRNGFVCNLIVVRLDYSQGCLELKKKEQSRATNWGLFGAID</sequence>
<evidence type="ECO:0000313" key="1">
    <source>
        <dbReference type="EMBL" id="KAI5680901.1"/>
    </source>
</evidence>
<name>A0ACC0C7L2_CATRO</name>
<dbReference type="Proteomes" id="UP001060085">
    <property type="component" value="Linkage Group LG01"/>
</dbReference>
<reference evidence="2" key="1">
    <citation type="journal article" date="2023" name="Nat. Plants">
        <title>Single-cell RNA sequencing provides a high-resolution roadmap for understanding the multicellular compartmentation of specialized metabolism.</title>
        <authorList>
            <person name="Sun S."/>
            <person name="Shen X."/>
            <person name="Li Y."/>
            <person name="Li Y."/>
            <person name="Wang S."/>
            <person name="Li R."/>
            <person name="Zhang H."/>
            <person name="Shen G."/>
            <person name="Guo B."/>
            <person name="Wei J."/>
            <person name="Xu J."/>
            <person name="St-Pierre B."/>
            <person name="Chen S."/>
            <person name="Sun C."/>
        </authorList>
    </citation>
    <scope>NUCLEOTIDE SEQUENCE [LARGE SCALE GENOMIC DNA]</scope>
</reference>
<evidence type="ECO:0000313" key="2">
    <source>
        <dbReference type="Proteomes" id="UP001060085"/>
    </source>
</evidence>
<comment type="caution">
    <text evidence="1">The sequence shown here is derived from an EMBL/GenBank/DDBJ whole genome shotgun (WGS) entry which is preliminary data.</text>
</comment>
<accession>A0ACC0C7L2</accession>
<organism evidence="1 2">
    <name type="scientific">Catharanthus roseus</name>
    <name type="common">Madagascar periwinkle</name>
    <name type="synonym">Vinca rosea</name>
    <dbReference type="NCBI Taxonomy" id="4058"/>
    <lineage>
        <taxon>Eukaryota</taxon>
        <taxon>Viridiplantae</taxon>
        <taxon>Streptophyta</taxon>
        <taxon>Embryophyta</taxon>
        <taxon>Tracheophyta</taxon>
        <taxon>Spermatophyta</taxon>
        <taxon>Magnoliopsida</taxon>
        <taxon>eudicotyledons</taxon>
        <taxon>Gunneridae</taxon>
        <taxon>Pentapetalae</taxon>
        <taxon>asterids</taxon>
        <taxon>lamiids</taxon>
        <taxon>Gentianales</taxon>
        <taxon>Apocynaceae</taxon>
        <taxon>Rauvolfioideae</taxon>
        <taxon>Vinceae</taxon>
        <taxon>Catharanthinae</taxon>
        <taxon>Catharanthus</taxon>
    </lineage>
</organism>
<protein>
    <submittedName>
        <fullName evidence="1">Uncharacterized protein</fullName>
    </submittedName>
</protein>
<keyword evidence="2" id="KW-1185">Reference proteome</keyword>
<dbReference type="EMBL" id="CM044701">
    <property type="protein sequence ID" value="KAI5680901.1"/>
    <property type="molecule type" value="Genomic_DNA"/>
</dbReference>